<evidence type="ECO:0000313" key="2">
    <source>
        <dbReference type="EMBL" id="VCW49986.1"/>
    </source>
</evidence>
<protein>
    <submittedName>
        <fullName evidence="2">Uncharacterized protein</fullName>
    </submittedName>
</protein>
<reference evidence="2 3" key="1">
    <citation type="submission" date="2018-10" db="EMBL/GenBank/DDBJ databases">
        <authorList>
            <person name="Ekblom R."/>
            <person name="Jareborg N."/>
        </authorList>
    </citation>
    <scope>NUCLEOTIDE SEQUENCE [LARGE SCALE GENOMIC DNA]</scope>
    <source>
        <tissue evidence="2">Muscle</tissue>
    </source>
</reference>
<organism evidence="2 3">
    <name type="scientific">Gulo gulo</name>
    <name type="common">Wolverine</name>
    <name type="synonym">Gluton</name>
    <dbReference type="NCBI Taxonomy" id="48420"/>
    <lineage>
        <taxon>Eukaryota</taxon>
        <taxon>Metazoa</taxon>
        <taxon>Chordata</taxon>
        <taxon>Craniata</taxon>
        <taxon>Vertebrata</taxon>
        <taxon>Euteleostomi</taxon>
        <taxon>Mammalia</taxon>
        <taxon>Eutheria</taxon>
        <taxon>Laurasiatheria</taxon>
        <taxon>Carnivora</taxon>
        <taxon>Caniformia</taxon>
        <taxon>Musteloidea</taxon>
        <taxon>Mustelidae</taxon>
        <taxon>Guloninae</taxon>
        <taxon>Gulo</taxon>
    </lineage>
</organism>
<accession>A0A9X9PT22</accession>
<feature type="compositionally biased region" description="Low complexity" evidence="1">
    <location>
        <begin position="73"/>
        <end position="85"/>
    </location>
</feature>
<dbReference type="AlphaFoldDB" id="A0A9X9PT22"/>
<proteinExistence type="predicted"/>
<keyword evidence="3" id="KW-1185">Reference proteome</keyword>
<feature type="non-terminal residue" evidence="2">
    <location>
        <position position="1"/>
    </location>
</feature>
<feature type="region of interest" description="Disordered" evidence="1">
    <location>
        <begin position="61"/>
        <end position="85"/>
    </location>
</feature>
<comment type="caution">
    <text evidence="2">The sequence shown here is derived from an EMBL/GenBank/DDBJ whole genome shotgun (WGS) entry which is preliminary data.</text>
</comment>
<dbReference type="Proteomes" id="UP000269945">
    <property type="component" value="Unassembled WGS sequence"/>
</dbReference>
<gene>
    <name evidence="2" type="ORF">BN2614_LOCUS2</name>
</gene>
<sequence>TSLAVGVTKGRPCKASLFLALLRPGQVGATGLLGNHNHERWRSHVHRVWKRRPLGLGARVGAKRGLPTVPSLRPAAARPPSHTGR</sequence>
<dbReference type="EMBL" id="CYRY02000463">
    <property type="protein sequence ID" value="VCW49986.1"/>
    <property type="molecule type" value="Genomic_DNA"/>
</dbReference>
<feature type="non-terminal residue" evidence="2">
    <location>
        <position position="85"/>
    </location>
</feature>
<name>A0A9X9PT22_GULGU</name>
<evidence type="ECO:0000313" key="3">
    <source>
        <dbReference type="Proteomes" id="UP000269945"/>
    </source>
</evidence>
<evidence type="ECO:0000256" key="1">
    <source>
        <dbReference type="SAM" id="MobiDB-lite"/>
    </source>
</evidence>